<organism evidence="1 2">
    <name type="scientific">Devosia honganensis</name>
    <dbReference type="NCBI Taxonomy" id="1610527"/>
    <lineage>
        <taxon>Bacteria</taxon>
        <taxon>Pseudomonadati</taxon>
        <taxon>Pseudomonadota</taxon>
        <taxon>Alphaproteobacteria</taxon>
        <taxon>Hyphomicrobiales</taxon>
        <taxon>Devosiaceae</taxon>
        <taxon>Devosia</taxon>
    </lineage>
</organism>
<dbReference type="EMBL" id="JBHRYD010000011">
    <property type="protein sequence ID" value="MFC3705637.1"/>
    <property type="molecule type" value="Genomic_DNA"/>
</dbReference>
<evidence type="ECO:0000313" key="1">
    <source>
        <dbReference type="EMBL" id="MFC3705637.1"/>
    </source>
</evidence>
<keyword evidence="2" id="KW-1185">Reference proteome</keyword>
<evidence type="ECO:0008006" key="3">
    <source>
        <dbReference type="Google" id="ProtNLM"/>
    </source>
</evidence>
<dbReference type="InterPro" id="IPR011051">
    <property type="entry name" value="RmlC_Cupin_sf"/>
</dbReference>
<dbReference type="SUPFAM" id="SSF51182">
    <property type="entry name" value="RmlC-like cupins"/>
    <property type="match status" value="1"/>
</dbReference>
<sequence>MTASDLSQYRLSVYDLALDARPVTLPVGGPAFLYVATGTAELDGAAVGADDGRLVGGPFGLSGDGTAWLYEFAPVERPLLEGEGISLVISRRLPQAFSGERIFRADRVESNPGAATPLHGHRGPGIRRLLKGRLMAYIGEDVDRIDAGHAWFETGADWVIGKNVHDSSSAFVRVTILPAELAGGTSSFIPANEEEARKPRSVTYRLFGEQPA</sequence>
<dbReference type="RefSeq" id="WP_380097528.1">
    <property type="nucleotide sequence ID" value="NZ_JBHRYD010000011.1"/>
</dbReference>
<accession>A0ABV7X388</accession>
<gene>
    <name evidence="1" type="ORF">ACFOOL_12815</name>
</gene>
<evidence type="ECO:0000313" key="2">
    <source>
        <dbReference type="Proteomes" id="UP001595613"/>
    </source>
</evidence>
<dbReference type="Proteomes" id="UP001595613">
    <property type="component" value="Unassembled WGS sequence"/>
</dbReference>
<proteinExistence type="predicted"/>
<reference evidence="2" key="1">
    <citation type="journal article" date="2019" name="Int. J. Syst. Evol. Microbiol.">
        <title>The Global Catalogue of Microorganisms (GCM) 10K type strain sequencing project: providing services to taxonomists for standard genome sequencing and annotation.</title>
        <authorList>
            <consortium name="The Broad Institute Genomics Platform"/>
            <consortium name="The Broad Institute Genome Sequencing Center for Infectious Disease"/>
            <person name="Wu L."/>
            <person name="Ma J."/>
        </authorList>
    </citation>
    <scope>NUCLEOTIDE SEQUENCE [LARGE SCALE GENOMIC DNA]</scope>
    <source>
        <strain evidence="2">KCTC 42281</strain>
    </source>
</reference>
<protein>
    <recommendedName>
        <fullName evidence="3">Cupin domain-containing protein</fullName>
    </recommendedName>
</protein>
<comment type="caution">
    <text evidence="1">The sequence shown here is derived from an EMBL/GenBank/DDBJ whole genome shotgun (WGS) entry which is preliminary data.</text>
</comment>
<name>A0ABV7X388_9HYPH</name>